<sequence>MSAIPGAIDPEQSPPLTIPLRHFLVGLVFLLLGAGLGALQSLDGGLLPGDGHLAYVHLLLAGWICVTIMGAMTQFVPVWSGVVLHSRRLATAQLWMVSVGLIALVVALLVGAYGWLPLGGLVLLAGFWLFVYNLGRTLLVARPWDITERHFTLALGFFLLLTTLGAALAAGFTRPIFRELPVTQGSVRMAHATLALYGTVLMTIFGALYQLGTMFTQSSLHGIDHWIRRFEATGFPVGVLALAGGRLFELEALAQVGAMLVVLTVLAFSLLLARRLYEAQVPWTPMLSRYVVLTVAMATWALWSLPTWIHRPLAPDTLFGPPGAFSLFVLGIVGFVVLGTLYHIIPFIIWVHRYSDRLGLEDVPMIDDLYDERIAVADLVCFTAGLAFLVGADGFAVPGPVSVLGSVLVTAGVVLFGTNMLLVIRRHSPHSLPGIVSERFRTTERVSGDSGSTRS</sequence>
<comment type="caution">
    <text evidence="2">The sequence shown here is derived from an EMBL/GenBank/DDBJ whole genome shotgun (WGS) entry which is preliminary data.</text>
</comment>
<reference evidence="2 3" key="1">
    <citation type="submission" date="2022-09" db="EMBL/GenBank/DDBJ databases">
        <title>Enrichment on poylsaccharides allowed isolation of novel metabolic and taxonomic groups of Haloarchaea.</title>
        <authorList>
            <person name="Sorokin D.Y."/>
            <person name="Elcheninov A.G."/>
            <person name="Khizhniak T.V."/>
            <person name="Kolganova T.V."/>
            <person name="Kublanov I.V."/>
        </authorList>
    </citation>
    <scope>NUCLEOTIDE SEQUENCE [LARGE SCALE GENOMIC DNA]</scope>
    <source>
        <strain evidence="2 3">AArc-curdl1</strain>
    </source>
</reference>
<protein>
    <recommendedName>
        <fullName evidence="4">Cbb3-type cytochrome c oxidase subunit I</fullName>
    </recommendedName>
</protein>
<evidence type="ECO:0000313" key="2">
    <source>
        <dbReference type="EMBL" id="MCU4753240.1"/>
    </source>
</evidence>
<dbReference type="Gene3D" id="1.20.210.10">
    <property type="entry name" value="Cytochrome c oxidase-like, subunit I domain"/>
    <property type="match status" value="1"/>
</dbReference>
<feature type="transmembrane region" description="Helical" evidence="1">
    <location>
        <begin position="189"/>
        <end position="209"/>
    </location>
</feature>
<evidence type="ECO:0008006" key="4">
    <source>
        <dbReference type="Google" id="ProtNLM"/>
    </source>
</evidence>
<accession>A0AAP2ZB06</accession>
<keyword evidence="1" id="KW-1133">Transmembrane helix</keyword>
<name>A0AAP2ZB06_9EURY</name>
<keyword evidence="3" id="KW-1185">Reference proteome</keyword>
<dbReference type="RefSeq" id="WP_342809560.1">
    <property type="nucleotide sequence ID" value="NZ_JAOPJZ010000014.1"/>
</dbReference>
<evidence type="ECO:0000313" key="3">
    <source>
        <dbReference type="Proteomes" id="UP001321047"/>
    </source>
</evidence>
<feature type="transmembrane region" description="Helical" evidence="1">
    <location>
        <begin position="153"/>
        <end position="177"/>
    </location>
</feature>
<feature type="transmembrane region" description="Helical" evidence="1">
    <location>
        <begin position="374"/>
        <end position="397"/>
    </location>
</feature>
<dbReference type="AlphaFoldDB" id="A0AAP2ZB06"/>
<feature type="transmembrane region" description="Helical" evidence="1">
    <location>
        <begin position="254"/>
        <end position="274"/>
    </location>
</feature>
<keyword evidence="1" id="KW-0472">Membrane</keyword>
<feature type="transmembrane region" description="Helical" evidence="1">
    <location>
        <begin position="54"/>
        <end position="82"/>
    </location>
</feature>
<dbReference type="SUPFAM" id="SSF81442">
    <property type="entry name" value="Cytochrome c oxidase subunit I-like"/>
    <property type="match status" value="1"/>
</dbReference>
<feature type="transmembrane region" description="Helical" evidence="1">
    <location>
        <begin position="286"/>
        <end position="305"/>
    </location>
</feature>
<feature type="transmembrane region" description="Helical" evidence="1">
    <location>
        <begin position="121"/>
        <end position="141"/>
    </location>
</feature>
<feature type="transmembrane region" description="Helical" evidence="1">
    <location>
        <begin position="94"/>
        <end position="115"/>
    </location>
</feature>
<organism evidence="2 3">
    <name type="scientific">Natronosalvus hydrolyticus</name>
    <dbReference type="NCBI Taxonomy" id="2979988"/>
    <lineage>
        <taxon>Archaea</taxon>
        <taxon>Methanobacteriati</taxon>
        <taxon>Methanobacteriota</taxon>
        <taxon>Stenosarchaea group</taxon>
        <taxon>Halobacteria</taxon>
        <taxon>Halobacteriales</taxon>
        <taxon>Natrialbaceae</taxon>
        <taxon>Natronosalvus</taxon>
    </lineage>
</organism>
<feature type="transmembrane region" description="Helical" evidence="1">
    <location>
        <begin position="403"/>
        <end position="424"/>
    </location>
</feature>
<dbReference type="EMBL" id="JAOPJZ010000014">
    <property type="protein sequence ID" value="MCU4753240.1"/>
    <property type="molecule type" value="Genomic_DNA"/>
</dbReference>
<feature type="transmembrane region" description="Helical" evidence="1">
    <location>
        <begin position="23"/>
        <end position="42"/>
    </location>
</feature>
<dbReference type="Proteomes" id="UP001321047">
    <property type="component" value="Unassembled WGS sequence"/>
</dbReference>
<keyword evidence="1" id="KW-0812">Transmembrane</keyword>
<evidence type="ECO:0000256" key="1">
    <source>
        <dbReference type="SAM" id="Phobius"/>
    </source>
</evidence>
<gene>
    <name evidence="2" type="ORF">OB919_14840</name>
</gene>
<dbReference type="InterPro" id="IPR036927">
    <property type="entry name" value="Cyt_c_oxase-like_su1_sf"/>
</dbReference>
<proteinExistence type="predicted"/>
<feature type="transmembrane region" description="Helical" evidence="1">
    <location>
        <begin position="325"/>
        <end position="351"/>
    </location>
</feature>